<sequence length="118" mass="13308">MNCDCHCNGKCKMLGALEQKIMETLWSSPVPLKPSEVLAQIDGGQAYTTVMTVLKRMADKKIVIRKMKNRVYYYQAAQDKCSFASEALDDLFRRLFSSYGGYTVTAFKKIAKKSGFSL</sequence>
<comment type="similarity">
    <text evidence="1">Belongs to the BlaI transcriptional regulatory family.</text>
</comment>
<gene>
    <name evidence="5" type="ORF">US68_C0026G0004</name>
</gene>
<protein>
    <submittedName>
        <fullName evidence="5">Transcriptional repressor, CopY family</fullName>
    </submittedName>
</protein>
<dbReference type="Gene3D" id="1.10.10.10">
    <property type="entry name" value="Winged helix-like DNA-binding domain superfamily/Winged helix DNA-binding domain"/>
    <property type="match status" value="1"/>
</dbReference>
<dbReference type="Pfam" id="PF03965">
    <property type="entry name" value="Penicillinase_R"/>
    <property type="match status" value="1"/>
</dbReference>
<dbReference type="AlphaFoldDB" id="A0A0G0ICK3"/>
<keyword evidence="2" id="KW-0805">Transcription regulation</keyword>
<reference evidence="5 6" key="1">
    <citation type="journal article" date="2015" name="Nature">
        <title>rRNA introns, odd ribosomes, and small enigmatic genomes across a large radiation of phyla.</title>
        <authorList>
            <person name="Brown C.T."/>
            <person name="Hug L.A."/>
            <person name="Thomas B.C."/>
            <person name="Sharon I."/>
            <person name="Castelle C.J."/>
            <person name="Singh A."/>
            <person name="Wilkins M.J."/>
            <person name="Williams K.H."/>
            <person name="Banfield J.F."/>
        </authorList>
    </citation>
    <scope>NUCLEOTIDE SEQUENCE [LARGE SCALE GENOMIC DNA]</scope>
</reference>
<organism evidence="5 6">
    <name type="scientific">Candidatus Shapirobacteria bacterium GW2011_GWE1_38_10</name>
    <dbReference type="NCBI Taxonomy" id="1618488"/>
    <lineage>
        <taxon>Bacteria</taxon>
        <taxon>Candidatus Shapironibacteriota</taxon>
    </lineage>
</organism>
<dbReference type="Proteomes" id="UP000034231">
    <property type="component" value="Unassembled WGS sequence"/>
</dbReference>
<evidence type="ECO:0000313" key="5">
    <source>
        <dbReference type="EMBL" id="KKQ48690.1"/>
    </source>
</evidence>
<dbReference type="GO" id="GO:0003677">
    <property type="term" value="F:DNA binding"/>
    <property type="evidence" value="ECO:0007669"/>
    <property type="project" value="UniProtKB-KW"/>
</dbReference>
<evidence type="ECO:0000256" key="3">
    <source>
        <dbReference type="ARBA" id="ARBA00023125"/>
    </source>
</evidence>
<accession>A0A0G0ICK3</accession>
<dbReference type="SUPFAM" id="SSF46785">
    <property type="entry name" value="Winged helix' DNA-binding domain"/>
    <property type="match status" value="1"/>
</dbReference>
<dbReference type="EMBL" id="LBTX01000026">
    <property type="protein sequence ID" value="KKQ48690.1"/>
    <property type="molecule type" value="Genomic_DNA"/>
</dbReference>
<dbReference type="GO" id="GO:0045892">
    <property type="term" value="P:negative regulation of DNA-templated transcription"/>
    <property type="evidence" value="ECO:0007669"/>
    <property type="project" value="InterPro"/>
</dbReference>
<evidence type="ECO:0000256" key="2">
    <source>
        <dbReference type="ARBA" id="ARBA00023015"/>
    </source>
</evidence>
<keyword evidence="3" id="KW-0238">DNA-binding</keyword>
<evidence type="ECO:0000256" key="4">
    <source>
        <dbReference type="ARBA" id="ARBA00023163"/>
    </source>
</evidence>
<dbReference type="InterPro" id="IPR005650">
    <property type="entry name" value="BlaI_family"/>
</dbReference>
<evidence type="ECO:0000313" key="6">
    <source>
        <dbReference type="Proteomes" id="UP000034231"/>
    </source>
</evidence>
<comment type="caution">
    <text evidence="5">The sequence shown here is derived from an EMBL/GenBank/DDBJ whole genome shotgun (WGS) entry which is preliminary data.</text>
</comment>
<keyword evidence="4" id="KW-0804">Transcription</keyword>
<proteinExistence type="inferred from homology"/>
<name>A0A0G0ICK3_9BACT</name>
<dbReference type="InterPro" id="IPR036388">
    <property type="entry name" value="WH-like_DNA-bd_sf"/>
</dbReference>
<evidence type="ECO:0000256" key="1">
    <source>
        <dbReference type="ARBA" id="ARBA00011046"/>
    </source>
</evidence>
<dbReference type="InterPro" id="IPR036390">
    <property type="entry name" value="WH_DNA-bd_sf"/>
</dbReference>